<feature type="compositionally biased region" description="Gly residues" evidence="1">
    <location>
        <begin position="78"/>
        <end position="90"/>
    </location>
</feature>
<sequence length="107" mass="11375">MLETKELDIGQRRKGFTYRSDVGDTAKAGCDIAEVQSWNGTKQAKSLEERDADEAVDAGVDVHWRKGDLAVDKDGGSVHLGGGSKAGGGDGEGKEDLGELHFDGGRW</sequence>
<feature type="compositionally biased region" description="Basic and acidic residues" evidence="1">
    <location>
        <begin position="91"/>
        <end position="107"/>
    </location>
</feature>
<dbReference type="EMBL" id="CU640366">
    <property type="protein sequence ID" value="CAP73372.1"/>
    <property type="molecule type" value="Genomic_DNA"/>
</dbReference>
<dbReference type="KEGG" id="pan:PODANSg8589"/>
<reference evidence="2" key="2">
    <citation type="submission" date="2008-07" db="EMBL/GenBank/DDBJ databases">
        <authorList>
            <person name="Genoscope - CEA"/>
        </authorList>
    </citation>
    <scope>NUCLEOTIDE SEQUENCE</scope>
    <source>
        <strain evidence="2">S mat+</strain>
    </source>
</reference>
<reference evidence="2 4" key="1">
    <citation type="journal article" date="2008" name="Genome Biol.">
        <title>The genome sequence of the model ascomycete fungus Podospora anserina.</title>
        <authorList>
            <person name="Espagne E."/>
            <person name="Lespinet O."/>
            <person name="Malagnac F."/>
            <person name="Da Silva C."/>
            <person name="Jaillon O."/>
            <person name="Porcel B.M."/>
            <person name="Couloux A."/>
            <person name="Aury J.-M."/>
            <person name="Segurens B."/>
            <person name="Poulain J."/>
            <person name="Anthouard V."/>
            <person name="Grossetete S."/>
            <person name="Khalili H."/>
            <person name="Coppin E."/>
            <person name="Dequard-Chablat M."/>
            <person name="Picard M."/>
            <person name="Contamine V."/>
            <person name="Arnaise S."/>
            <person name="Bourdais A."/>
            <person name="Berteaux-Lecellier V."/>
            <person name="Gautheret D."/>
            <person name="de Vries R.P."/>
            <person name="Battaglia E."/>
            <person name="Coutinho P.M."/>
            <person name="Danchin E.G.J."/>
            <person name="Henrissat B."/>
            <person name="El Khoury R."/>
            <person name="Sainsard-Chanet A."/>
            <person name="Boivin A."/>
            <person name="Pinan-Lucarre B."/>
            <person name="Sellem C.H."/>
            <person name="Debuchy R."/>
            <person name="Wincker P."/>
            <person name="Weissenbach J."/>
            <person name="Silar P."/>
        </authorList>
    </citation>
    <scope>NUCLEOTIDE SEQUENCE [LARGE SCALE GENOMIC DNA]</scope>
    <source>
        <strain evidence="4">S / ATCC MYA-4624 / DSM 980 / FGSC 10383</strain>
        <strain evidence="2">S mat+</strain>
    </source>
</reference>
<dbReference type="GeneID" id="6196490"/>
<dbReference type="InParanoid" id="B2B6E7"/>
<keyword evidence="4" id="KW-1185">Reference proteome</keyword>
<dbReference type="RefSeq" id="XP_001911547.1">
    <property type="nucleotide sequence ID" value="XM_001911512.1"/>
</dbReference>
<evidence type="ECO:0000313" key="2">
    <source>
        <dbReference type="EMBL" id="CAP73372.1"/>
    </source>
</evidence>
<dbReference type="EMBL" id="FO904937">
    <property type="protein sequence ID" value="CDP25775.1"/>
    <property type="molecule type" value="Genomic_DNA"/>
</dbReference>
<evidence type="ECO:0000256" key="1">
    <source>
        <dbReference type="SAM" id="MobiDB-lite"/>
    </source>
</evidence>
<organism evidence="2">
    <name type="scientific">Podospora anserina (strain S / ATCC MYA-4624 / DSM 980 / FGSC 10383)</name>
    <name type="common">Pleurage anserina</name>
    <dbReference type="NCBI Taxonomy" id="515849"/>
    <lineage>
        <taxon>Eukaryota</taxon>
        <taxon>Fungi</taxon>
        <taxon>Dikarya</taxon>
        <taxon>Ascomycota</taxon>
        <taxon>Pezizomycotina</taxon>
        <taxon>Sordariomycetes</taxon>
        <taxon>Sordariomycetidae</taxon>
        <taxon>Sordariales</taxon>
        <taxon>Podosporaceae</taxon>
        <taxon>Podospora</taxon>
        <taxon>Podospora anserina</taxon>
    </lineage>
</organism>
<dbReference type="VEuPathDB" id="FungiDB:PODANS_2_7565"/>
<reference evidence="4" key="3">
    <citation type="journal article" date="2014" name="Genetics">
        <title>Maintaining two mating types: Structure of the mating type locus and its role in heterokaryosis in Podospora anserina.</title>
        <authorList>
            <person name="Grognet P."/>
            <person name="Bidard F."/>
            <person name="Kuchly C."/>
            <person name="Tong L.C.H."/>
            <person name="Coppin E."/>
            <person name="Benkhali J.A."/>
            <person name="Couloux A."/>
            <person name="Wincker P."/>
            <person name="Debuchy R."/>
            <person name="Silar P."/>
        </authorList>
    </citation>
    <scope>GENOME REANNOTATION</scope>
    <source>
        <strain evidence="4">S / ATCC MYA-4624 / DSM 980 / FGSC 10383</strain>
    </source>
</reference>
<evidence type="ECO:0000313" key="3">
    <source>
        <dbReference type="EMBL" id="CDP25775.1"/>
    </source>
</evidence>
<dbReference type="Proteomes" id="UP000001197">
    <property type="component" value="Chromosome 2"/>
</dbReference>
<proteinExistence type="predicted"/>
<feature type="region of interest" description="Disordered" evidence="1">
    <location>
        <begin position="73"/>
        <end position="107"/>
    </location>
</feature>
<protein>
    <submittedName>
        <fullName evidence="2">Podospora anserina S mat+ genomic DNA chromosome 2, supercontig 2</fullName>
    </submittedName>
</protein>
<dbReference type="AlphaFoldDB" id="B2B6E7"/>
<gene>
    <name evidence="2" type="ORF">PODANS_2_7565</name>
</gene>
<reference evidence="3" key="4">
    <citation type="submission" date="2014-09" db="EMBL/GenBank/DDBJ databases">
        <title>Maintaining two mating types: Structure of the mating type locus and its role in heterokaryosis in Podospora anserina.</title>
        <authorList>
            <person name="Grognet P."/>
            <person name="Bidard F."/>
            <person name="Kuchly C."/>
            <person name="Chan Ho Tong L."/>
            <person name="Coppin E."/>
            <person name="Ait Benkhali J."/>
            <person name="Couloux A."/>
            <person name="Wincker P."/>
            <person name="Debuchy R."/>
            <person name="Silar P."/>
        </authorList>
    </citation>
    <scope>NUCLEOTIDE SEQUENCE</scope>
</reference>
<dbReference type="HOGENOM" id="CLU_2211084_0_0_1"/>
<accession>B2B6E7</accession>
<name>B2B6E7_PODAN</name>
<evidence type="ECO:0000313" key="4">
    <source>
        <dbReference type="Proteomes" id="UP000001197"/>
    </source>
</evidence>